<sequence>MAVINLTDARIRALELGSGIHRDEKVKGLMVICHATTKTYAVQGDVRRNGRHIRTVRTKIDRVDRISLSDARRKAMALMSQIQSGIDPTDGPDETGITLSKVLEAHLKERELRPSTIQSYQDHVDKYLKRFRSRAVADITRQDCRELLETLTARHGRTTAAGVLRTLRALINTAMRLDETILRSPMDAVRVPVPPKRQVDALDIADFWKRSEALSPMMRDIHRTMLLTGARRSSVLTLRREDIDLEKRVMTFSHMKTGGQLLFPMGPVLTGIIAKRMEDDTPLNSTWLWPSPLSTKGHIVEPKRANVASPHALRHHARTLMIAAGVPYAESALLLGHKLPGATGGYVHAEHLVEALRPHAEAYEQLVTGLSGLPGTAKQCYQMKACSCCPA</sequence>
<dbReference type="InterPro" id="IPR013762">
    <property type="entry name" value="Integrase-like_cat_sf"/>
</dbReference>
<evidence type="ECO:0000256" key="2">
    <source>
        <dbReference type="ARBA" id="ARBA00022908"/>
    </source>
</evidence>
<dbReference type="InterPro" id="IPR038488">
    <property type="entry name" value="Integrase_DNA-bd_sf"/>
</dbReference>
<protein>
    <submittedName>
        <fullName evidence="8">Phage integrase</fullName>
    </submittedName>
</protein>
<dbReference type="SUPFAM" id="SSF56349">
    <property type="entry name" value="DNA breaking-rejoining enzymes"/>
    <property type="match status" value="1"/>
</dbReference>
<dbReference type="InterPro" id="IPR011010">
    <property type="entry name" value="DNA_brk_join_enz"/>
</dbReference>
<evidence type="ECO:0000313" key="9">
    <source>
        <dbReference type="Proteomes" id="UP000024942"/>
    </source>
</evidence>
<dbReference type="eggNOG" id="COG0582">
    <property type="taxonomic scope" value="Bacteria"/>
</dbReference>
<gene>
    <name evidence="8" type="ORF">HOC_10154</name>
</gene>
<dbReference type="InterPro" id="IPR050808">
    <property type="entry name" value="Phage_Integrase"/>
</dbReference>
<dbReference type="PATRIC" id="fig|1280953.3.peg.2051"/>
<dbReference type="InterPro" id="IPR025166">
    <property type="entry name" value="Integrase_DNA_bind_dom"/>
</dbReference>
<dbReference type="InterPro" id="IPR010998">
    <property type="entry name" value="Integrase_recombinase_N"/>
</dbReference>
<comment type="similarity">
    <text evidence="1">Belongs to the 'phage' integrase family.</text>
</comment>
<keyword evidence="2" id="KW-0229">DNA integration</keyword>
<evidence type="ECO:0000256" key="5">
    <source>
        <dbReference type="PROSITE-ProRule" id="PRU01248"/>
    </source>
</evidence>
<evidence type="ECO:0000256" key="3">
    <source>
        <dbReference type="ARBA" id="ARBA00023125"/>
    </source>
</evidence>
<dbReference type="InterPro" id="IPR002104">
    <property type="entry name" value="Integrase_catalytic"/>
</dbReference>
<feature type="domain" description="Tyr recombinase" evidence="6">
    <location>
        <begin position="193"/>
        <end position="361"/>
    </location>
</feature>
<dbReference type="PANTHER" id="PTHR30629:SF2">
    <property type="entry name" value="PROPHAGE INTEGRASE INTS-RELATED"/>
    <property type="match status" value="1"/>
</dbReference>
<dbReference type="EMBL" id="ARYL01000013">
    <property type="protein sequence ID" value="KDA02575.1"/>
    <property type="molecule type" value="Genomic_DNA"/>
</dbReference>
<dbReference type="OrthoDB" id="6388170at2"/>
<dbReference type="Proteomes" id="UP000024942">
    <property type="component" value="Unassembled WGS sequence"/>
</dbReference>
<keyword evidence="4" id="KW-0233">DNA recombination</keyword>
<keyword evidence="3 5" id="KW-0238">DNA-binding</keyword>
<keyword evidence="9" id="KW-1185">Reference proteome</keyword>
<dbReference type="InterPro" id="IPR044068">
    <property type="entry name" value="CB"/>
</dbReference>
<feature type="domain" description="Core-binding (CB)" evidence="7">
    <location>
        <begin position="97"/>
        <end position="175"/>
    </location>
</feature>
<dbReference type="PANTHER" id="PTHR30629">
    <property type="entry name" value="PROPHAGE INTEGRASE"/>
    <property type="match status" value="1"/>
</dbReference>
<evidence type="ECO:0000256" key="4">
    <source>
        <dbReference type="ARBA" id="ARBA00023172"/>
    </source>
</evidence>
<dbReference type="Gene3D" id="3.30.160.390">
    <property type="entry name" value="Integrase, DNA-binding domain"/>
    <property type="match status" value="1"/>
</dbReference>
<dbReference type="RefSeq" id="WP_084146246.1">
    <property type="nucleotide sequence ID" value="NZ_ARYL01000013.1"/>
</dbReference>
<dbReference type="Pfam" id="PF13356">
    <property type="entry name" value="Arm-DNA-bind_3"/>
    <property type="match status" value="1"/>
</dbReference>
<evidence type="ECO:0000259" key="7">
    <source>
        <dbReference type="PROSITE" id="PS51900"/>
    </source>
</evidence>
<dbReference type="InterPro" id="IPR004107">
    <property type="entry name" value="Integrase_SAM-like_N"/>
</dbReference>
<dbReference type="PROSITE" id="PS51900">
    <property type="entry name" value="CB"/>
    <property type="match status" value="1"/>
</dbReference>
<dbReference type="Pfam" id="PF00589">
    <property type="entry name" value="Phage_integrase"/>
    <property type="match status" value="1"/>
</dbReference>
<reference evidence="8 9" key="1">
    <citation type="journal article" date="2014" name="Antonie Van Leeuwenhoek">
        <title>Hyphomonas beringensis sp. nov. and Hyphomonas chukchiensis sp. nov., isolated from surface seawater of the Bering Sea and Chukchi Sea.</title>
        <authorList>
            <person name="Li C."/>
            <person name="Lai Q."/>
            <person name="Li G."/>
            <person name="Dong C."/>
            <person name="Wang J."/>
            <person name="Liao Y."/>
            <person name="Shao Z."/>
        </authorList>
    </citation>
    <scope>NUCLEOTIDE SEQUENCE [LARGE SCALE GENOMIC DNA]</scope>
    <source>
        <strain evidence="8 9">SCH89</strain>
    </source>
</reference>
<evidence type="ECO:0000256" key="1">
    <source>
        <dbReference type="ARBA" id="ARBA00008857"/>
    </source>
</evidence>
<evidence type="ECO:0000313" key="8">
    <source>
        <dbReference type="EMBL" id="KDA02575.1"/>
    </source>
</evidence>
<proteinExistence type="inferred from homology"/>
<dbReference type="Pfam" id="PF02899">
    <property type="entry name" value="Phage_int_SAM_1"/>
    <property type="match status" value="1"/>
</dbReference>
<dbReference type="PROSITE" id="PS51898">
    <property type="entry name" value="TYR_RECOMBINASE"/>
    <property type="match status" value="1"/>
</dbReference>
<dbReference type="Gene3D" id="1.10.150.130">
    <property type="match status" value="1"/>
</dbReference>
<accession>A0A059G7L2</accession>
<dbReference type="Gene3D" id="1.10.443.10">
    <property type="entry name" value="Intergrase catalytic core"/>
    <property type="match status" value="1"/>
</dbReference>
<dbReference type="GO" id="GO:0006310">
    <property type="term" value="P:DNA recombination"/>
    <property type="evidence" value="ECO:0007669"/>
    <property type="project" value="UniProtKB-KW"/>
</dbReference>
<comment type="caution">
    <text evidence="8">The sequence shown here is derived from an EMBL/GenBank/DDBJ whole genome shotgun (WGS) entry which is preliminary data.</text>
</comment>
<dbReference type="AlphaFoldDB" id="A0A059G7L2"/>
<dbReference type="GO" id="GO:0015074">
    <property type="term" value="P:DNA integration"/>
    <property type="evidence" value="ECO:0007669"/>
    <property type="project" value="UniProtKB-KW"/>
</dbReference>
<organism evidence="8 9">
    <name type="scientific">Hyphomonas oceanitis SCH89</name>
    <dbReference type="NCBI Taxonomy" id="1280953"/>
    <lineage>
        <taxon>Bacteria</taxon>
        <taxon>Pseudomonadati</taxon>
        <taxon>Pseudomonadota</taxon>
        <taxon>Alphaproteobacteria</taxon>
        <taxon>Hyphomonadales</taxon>
        <taxon>Hyphomonadaceae</taxon>
        <taxon>Hyphomonas</taxon>
    </lineage>
</organism>
<name>A0A059G7L2_9PROT</name>
<evidence type="ECO:0000259" key="6">
    <source>
        <dbReference type="PROSITE" id="PS51898"/>
    </source>
</evidence>
<dbReference type="GO" id="GO:0003677">
    <property type="term" value="F:DNA binding"/>
    <property type="evidence" value="ECO:0007669"/>
    <property type="project" value="UniProtKB-UniRule"/>
</dbReference>